<name>A0A561WI83_ACTTI</name>
<gene>
    <name evidence="1" type="ORF">FHX34_102125</name>
</gene>
<dbReference type="AlphaFoldDB" id="A0A561WI83"/>
<evidence type="ECO:0000313" key="1">
    <source>
        <dbReference type="EMBL" id="TWG23576.1"/>
    </source>
</evidence>
<keyword evidence="2" id="KW-1185">Reference proteome</keyword>
<dbReference type="RefSeq" id="WP_122976827.1">
    <property type="nucleotide sequence ID" value="NZ_BOMX01000146.1"/>
</dbReference>
<protein>
    <submittedName>
        <fullName evidence="1">Uncharacterized protein</fullName>
    </submittedName>
</protein>
<dbReference type="OrthoDB" id="4626621at2"/>
<organism evidence="1 2">
    <name type="scientific">Actinoplanes teichomyceticus</name>
    <dbReference type="NCBI Taxonomy" id="1867"/>
    <lineage>
        <taxon>Bacteria</taxon>
        <taxon>Bacillati</taxon>
        <taxon>Actinomycetota</taxon>
        <taxon>Actinomycetes</taxon>
        <taxon>Micromonosporales</taxon>
        <taxon>Micromonosporaceae</taxon>
        <taxon>Actinoplanes</taxon>
    </lineage>
</organism>
<accession>A0A561WI83</accession>
<proteinExistence type="predicted"/>
<sequence length="184" mass="20267">MAEDRKVRLDYDPHTKIPEGTLSIRHIEEALGELFGGEWSGRHRGRLLDDAAVFSRFSESPSGRKVLTGLLLLGDATSAIKGETLRKVPVARMENSNNLTRSYWEGDLAAALKDLPPLRREAGMSAEQFSQLVAKHYEAWAPAVPSPAAAIAAEWGVKSATVHSWIREARLRGYLPPARQGRQG</sequence>
<comment type="caution">
    <text evidence="1">The sequence shown here is derived from an EMBL/GenBank/DDBJ whole genome shotgun (WGS) entry which is preliminary data.</text>
</comment>
<evidence type="ECO:0000313" key="2">
    <source>
        <dbReference type="Proteomes" id="UP000320239"/>
    </source>
</evidence>
<dbReference type="Proteomes" id="UP000320239">
    <property type="component" value="Unassembled WGS sequence"/>
</dbReference>
<dbReference type="EMBL" id="VIWY01000002">
    <property type="protein sequence ID" value="TWG23576.1"/>
    <property type="molecule type" value="Genomic_DNA"/>
</dbReference>
<reference evidence="1 2" key="1">
    <citation type="submission" date="2019-06" db="EMBL/GenBank/DDBJ databases">
        <title>Sequencing the genomes of 1000 actinobacteria strains.</title>
        <authorList>
            <person name="Klenk H.-P."/>
        </authorList>
    </citation>
    <scope>NUCLEOTIDE SEQUENCE [LARGE SCALE GENOMIC DNA]</scope>
    <source>
        <strain evidence="1 2">DSM 43866</strain>
    </source>
</reference>